<dbReference type="Proteomes" id="UP000297318">
    <property type="component" value="Unassembled WGS sequence"/>
</dbReference>
<dbReference type="PROSITE" id="PS00572">
    <property type="entry name" value="GLYCOSYL_HYDROL_F1_1"/>
    <property type="match status" value="1"/>
</dbReference>
<dbReference type="InterPro" id="IPR017736">
    <property type="entry name" value="Glyco_hydro_1_beta-glucosidase"/>
</dbReference>
<comment type="caution">
    <text evidence="14">The sequence shown here is derived from an EMBL/GenBank/DDBJ whole genome shotgun (WGS) entry which is preliminary data.</text>
</comment>
<dbReference type="InterPro" id="IPR033132">
    <property type="entry name" value="GH_1_N_CS"/>
</dbReference>
<gene>
    <name evidence="14" type="ORF">SERN_0236</name>
</gene>
<feature type="binding site" evidence="10">
    <location>
        <position position="186"/>
    </location>
    <ligand>
        <name>substrate</name>
    </ligand>
</feature>
<protein>
    <recommendedName>
        <fullName evidence="3 12">Beta-glucosidase</fullName>
        <ecNumber evidence="3 12">3.2.1.21</ecNumber>
    </recommendedName>
</protein>
<dbReference type="PRINTS" id="PR00131">
    <property type="entry name" value="GLHYDRLASE1"/>
</dbReference>
<feature type="compositionally biased region" description="Pro residues" evidence="13">
    <location>
        <begin position="7"/>
        <end position="19"/>
    </location>
</feature>
<dbReference type="AlphaFoldDB" id="A0A4Z1E218"/>
<evidence type="ECO:0000256" key="6">
    <source>
        <dbReference type="ARBA" id="ARBA00023277"/>
    </source>
</evidence>
<dbReference type="EC" id="3.2.1.21" evidence="3 12"/>
<evidence type="ECO:0000313" key="14">
    <source>
        <dbReference type="EMBL" id="TGO06044.1"/>
    </source>
</evidence>
<dbReference type="PANTHER" id="PTHR10353:SF36">
    <property type="entry name" value="LP05116P"/>
    <property type="match status" value="1"/>
</dbReference>
<name>A0A4Z1E218_9MICO</name>
<evidence type="ECO:0000256" key="1">
    <source>
        <dbReference type="ARBA" id="ARBA00000448"/>
    </source>
</evidence>
<keyword evidence="15" id="KW-1185">Reference proteome</keyword>
<dbReference type="Pfam" id="PF00232">
    <property type="entry name" value="Glyco_hydro_1"/>
    <property type="match status" value="1"/>
</dbReference>
<keyword evidence="8" id="KW-0624">Polysaccharide degradation</keyword>
<dbReference type="NCBIfam" id="TIGR03356">
    <property type="entry name" value="BGL"/>
    <property type="match status" value="1"/>
</dbReference>
<evidence type="ECO:0000256" key="2">
    <source>
        <dbReference type="ARBA" id="ARBA00010838"/>
    </source>
</evidence>
<evidence type="ECO:0000256" key="11">
    <source>
        <dbReference type="PROSITE-ProRule" id="PRU10055"/>
    </source>
</evidence>
<dbReference type="InterPro" id="IPR017853">
    <property type="entry name" value="GH"/>
</dbReference>
<dbReference type="PANTHER" id="PTHR10353">
    <property type="entry name" value="GLYCOSYL HYDROLASE"/>
    <property type="match status" value="1"/>
</dbReference>
<dbReference type="GO" id="GO:0030245">
    <property type="term" value="P:cellulose catabolic process"/>
    <property type="evidence" value="ECO:0007669"/>
    <property type="project" value="UniProtKB-KW"/>
</dbReference>
<dbReference type="InterPro" id="IPR001360">
    <property type="entry name" value="Glyco_hydro_1"/>
</dbReference>
<evidence type="ECO:0000256" key="13">
    <source>
        <dbReference type="SAM" id="MobiDB-lite"/>
    </source>
</evidence>
<feature type="binding site" evidence="10">
    <location>
        <position position="42"/>
    </location>
    <ligand>
        <name>substrate</name>
    </ligand>
</feature>
<keyword evidence="6" id="KW-0119">Carbohydrate metabolism</keyword>
<proteinExistence type="inferred from homology"/>
<evidence type="ECO:0000256" key="10">
    <source>
        <dbReference type="PIRSR" id="PIRSR617736-2"/>
    </source>
</evidence>
<sequence length="497" mass="54574">MTSTTPGPTPSRPVSPWPAPRTDVARTFPPAFSWGVATAAFQIEGASHTEGRTDSIWDHFARLPGKVENGDTGEVACDHYHRYPEDVALMRELGVDTYRFSTSWSRVRPDGGDLNPAGVAFYDRLVDELLAADIKPWLTLYHWDLPQALEEKGGWRNRDTAYLFAEYALDMHAALGDRVTSWTTLNEPWCSAFLGYAGGQHAPGENDDAGSLRALHHLLLGHGHAITALREADADLELGITLNFSRYAPLDPASAADLDTVRRLEDGMYGCFTGPIFAGAYPETFLSDVADIWPQDLVRDGDLATIAAPIDVLGVNYYNSWVIAAPDGSGEVSPSGASADGGVSPWLTARESRWIPTQAPRTEMDWENHPGAFRDLLVELDREVTGPAGTHLVITENGAAYPDDVVAPNGEIDDADRTTYLREHIAAVHEAIESGADVRGYLLWTLLDNFEWAYGYGKTFGIVHVDRQTLQRTPKASARWYSHLMTSNALDAHERNA</sequence>
<comment type="similarity">
    <text evidence="2 12">Belongs to the glycosyl hydrolase 1 family.</text>
</comment>
<evidence type="ECO:0000256" key="8">
    <source>
        <dbReference type="ARBA" id="ARBA00023326"/>
    </source>
</evidence>
<evidence type="ECO:0000256" key="3">
    <source>
        <dbReference type="ARBA" id="ARBA00012744"/>
    </source>
</evidence>
<dbReference type="GO" id="GO:0005829">
    <property type="term" value="C:cytosol"/>
    <property type="evidence" value="ECO:0007669"/>
    <property type="project" value="TreeGrafter"/>
</dbReference>
<keyword evidence="7 12" id="KW-0326">Glycosidase</keyword>
<dbReference type="SUPFAM" id="SSF51445">
    <property type="entry name" value="(Trans)glycosidases"/>
    <property type="match status" value="1"/>
</dbReference>
<keyword evidence="5" id="KW-0136">Cellulose degradation</keyword>
<dbReference type="Gene3D" id="3.20.20.80">
    <property type="entry name" value="Glycosidases"/>
    <property type="match status" value="1"/>
</dbReference>
<evidence type="ECO:0000256" key="5">
    <source>
        <dbReference type="ARBA" id="ARBA00023001"/>
    </source>
</evidence>
<evidence type="ECO:0000256" key="9">
    <source>
        <dbReference type="PIRSR" id="PIRSR617736-1"/>
    </source>
</evidence>
<keyword evidence="4 12" id="KW-0378">Hydrolase</keyword>
<feature type="region of interest" description="Disordered" evidence="13">
    <location>
        <begin position="1"/>
        <end position="22"/>
    </location>
</feature>
<dbReference type="OrthoDB" id="9765195at2"/>
<feature type="binding site" evidence="10">
    <location>
        <begin position="451"/>
        <end position="452"/>
    </location>
    <ligand>
        <name>substrate</name>
    </ligand>
</feature>
<dbReference type="RefSeq" id="WP_135848311.1">
    <property type="nucleotide sequence ID" value="NZ_RHPJ01000001.1"/>
</dbReference>
<reference evidence="14 15" key="1">
    <citation type="submission" date="2018-11" db="EMBL/GenBank/DDBJ databases">
        <title>Complete genome sequencing of the Actinobacteria Serinibacter sp. K3-2.</title>
        <authorList>
            <person name="Rakitin A.L."/>
            <person name="Beletsky A.V."/>
            <person name="Mardanov A.V."/>
            <person name="Ravin N.V."/>
            <person name="Gromova A.S."/>
            <person name="Filippova S.N."/>
            <person name="Gal'Chenko V.F."/>
        </authorList>
    </citation>
    <scope>NUCLEOTIDE SEQUENCE [LARGE SCALE GENOMIC DNA]</scope>
    <source>
        <strain evidence="14 15">K3-2</strain>
    </source>
</reference>
<dbReference type="InterPro" id="IPR018120">
    <property type="entry name" value="Glyco_hydro_1_AS"/>
</dbReference>
<dbReference type="FunFam" id="3.20.20.80:FF:000004">
    <property type="entry name" value="Beta-glucosidase 6-phospho-beta-glucosidase"/>
    <property type="match status" value="1"/>
</dbReference>
<feature type="binding site" evidence="10">
    <location>
        <position position="142"/>
    </location>
    <ligand>
        <name>substrate</name>
    </ligand>
</feature>
<feature type="active site" description="Proton donor" evidence="9">
    <location>
        <position position="187"/>
    </location>
</feature>
<feature type="binding site" evidence="10">
    <location>
        <position position="444"/>
    </location>
    <ligand>
        <name>substrate</name>
    </ligand>
</feature>
<evidence type="ECO:0000256" key="12">
    <source>
        <dbReference type="RuleBase" id="RU361175"/>
    </source>
</evidence>
<evidence type="ECO:0000256" key="7">
    <source>
        <dbReference type="ARBA" id="ARBA00023295"/>
    </source>
</evidence>
<evidence type="ECO:0000313" key="15">
    <source>
        <dbReference type="Proteomes" id="UP000297318"/>
    </source>
</evidence>
<dbReference type="EMBL" id="RHPJ01000001">
    <property type="protein sequence ID" value="TGO06044.1"/>
    <property type="molecule type" value="Genomic_DNA"/>
</dbReference>
<feature type="active site" description="Nucleophile" evidence="9 11">
    <location>
        <position position="396"/>
    </location>
</feature>
<accession>A0A4Z1E218</accession>
<dbReference type="PROSITE" id="PS00653">
    <property type="entry name" value="GLYCOSYL_HYDROL_F1_2"/>
    <property type="match status" value="1"/>
</dbReference>
<feature type="binding site" evidence="10">
    <location>
        <position position="318"/>
    </location>
    <ligand>
        <name>substrate</name>
    </ligand>
</feature>
<comment type="catalytic activity">
    <reaction evidence="1 12">
        <text>Hydrolysis of terminal, non-reducing beta-D-glucosyl residues with release of beta-D-glucose.</text>
        <dbReference type="EC" id="3.2.1.21"/>
    </reaction>
</comment>
<evidence type="ECO:0000256" key="4">
    <source>
        <dbReference type="ARBA" id="ARBA00022801"/>
    </source>
</evidence>
<dbReference type="GO" id="GO:0008422">
    <property type="term" value="F:beta-glucosidase activity"/>
    <property type="evidence" value="ECO:0007669"/>
    <property type="project" value="UniProtKB-EC"/>
</dbReference>
<organism evidence="14 15">
    <name type="scientific">Serinibacter arcticus</name>
    <dbReference type="NCBI Taxonomy" id="1655435"/>
    <lineage>
        <taxon>Bacteria</taxon>
        <taxon>Bacillati</taxon>
        <taxon>Actinomycetota</taxon>
        <taxon>Actinomycetes</taxon>
        <taxon>Micrococcales</taxon>
        <taxon>Beutenbergiaceae</taxon>
        <taxon>Serinibacter</taxon>
    </lineage>
</organism>